<sequence length="287" mass="32242">MKDLGPVTTFLGLNIRQTPRSVTLSLSSYLTSILQDFGLDTCNPVTTMSTTTEWISVHDVPLADPTLFRSMVGKLLFAANTDRPDITFTVVKLSRYFKQPSQNHLNIAKPVLRYLKGTINDGITYTHTSGVELKGFCDADWGGILEDRTSTTGYIFMLANGPISWKSKKQNSIATSTTEAEYMAISDAVKELLWLKQLMKELSVLGSYVPILFGDNASSISLAKHLTQHQRTKHIDIRYHFIRDHILKGDLQIEHVDSPSNIADLLTKQLVREKLNSLKKKMHFAKI</sequence>
<dbReference type="RefSeq" id="XP_043057281.1">
    <property type="nucleotide sequence ID" value="XM_043206220.1"/>
</dbReference>
<dbReference type="Proteomes" id="UP001196530">
    <property type="component" value="Unassembled WGS sequence"/>
</dbReference>
<dbReference type="GeneID" id="66129464"/>
<comment type="caution">
    <text evidence="1">The sequence shown here is derived from an EMBL/GenBank/DDBJ whole genome shotgun (WGS) entry which is preliminary data.</text>
</comment>
<protein>
    <submittedName>
        <fullName evidence="1">Uncharacterized protein</fullName>
    </submittedName>
</protein>
<dbReference type="EMBL" id="JAHLUX010000017">
    <property type="protein sequence ID" value="KAG7815701.1"/>
    <property type="molecule type" value="Genomic_DNA"/>
</dbReference>
<dbReference type="PANTHER" id="PTHR11439:SF483">
    <property type="entry name" value="PEPTIDE SYNTHASE GLIP-LIKE, PUTATIVE (AFU_ORTHOLOGUE AFUA_3G12920)-RELATED"/>
    <property type="match status" value="1"/>
</dbReference>
<proteinExistence type="predicted"/>
<accession>A0AAN6DB09</accession>
<name>A0AAN6DB09_PICAN</name>
<evidence type="ECO:0000313" key="1">
    <source>
        <dbReference type="EMBL" id="KAG7815701.1"/>
    </source>
</evidence>
<dbReference type="AlphaFoldDB" id="A0AAN6DB09"/>
<reference evidence="1" key="1">
    <citation type="journal article" date="2021" name="G3 (Bethesda)">
        <title>Genomic diversity, chromosomal rearrangements, and interspecies hybridization in the ogataea polymorpha species complex.</title>
        <authorList>
            <person name="Hanson S.J."/>
            <person name="Cinneide E.O."/>
            <person name="Salzberg L.I."/>
            <person name="Wolfe K.H."/>
            <person name="McGowan J."/>
            <person name="Fitzpatrick D.A."/>
            <person name="Matlin K."/>
        </authorList>
    </citation>
    <scope>NUCLEOTIDE SEQUENCE</scope>
    <source>
        <strain evidence="1">61-244</strain>
    </source>
</reference>
<organism evidence="1 2">
    <name type="scientific">Pichia angusta</name>
    <name type="common">Yeast</name>
    <name type="synonym">Hansenula polymorpha</name>
    <dbReference type="NCBI Taxonomy" id="870730"/>
    <lineage>
        <taxon>Eukaryota</taxon>
        <taxon>Fungi</taxon>
        <taxon>Dikarya</taxon>
        <taxon>Ascomycota</taxon>
        <taxon>Saccharomycotina</taxon>
        <taxon>Pichiomycetes</taxon>
        <taxon>Pichiales</taxon>
        <taxon>Pichiaceae</taxon>
        <taxon>Ogataea</taxon>
    </lineage>
</organism>
<dbReference type="PANTHER" id="PTHR11439">
    <property type="entry name" value="GAG-POL-RELATED RETROTRANSPOSON"/>
    <property type="match status" value="1"/>
</dbReference>
<dbReference type="CDD" id="cd09272">
    <property type="entry name" value="RNase_HI_RT_Ty1"/>
    <property type="match status" value="1"/>
</dbReference>
<evidence type="ECO:0000313" key="2">
    <source>
        <dbReference type="Proteomes" id="UP001196530"/>
    </source>
</evidence>
<gene>
    <name evidence="1" type="ORF">KL928_005413</name>
</gene>